<dbReference type="Proteomes" id="UP000266723">
    <property type="component" value="Unassembled WGS sequence"/>
</dbReference>
<evidence type="ECO:0008006" key="4">
    <source>
        <dbReference type="Google" id="ProtNLM"/>
    </source>
</evidence>
<organism evidence="2 3">
    <name type="scientific">Brassica cretica</name>
    <name type="common">Mustard</name>
    <dbReference type="NCBI Taxonomy" id="69181"/>
    <lineage>
        <taxon>Eukaryota</taxon>
        <taxon>Viridiplantae</taxon>
        <taxon>Streptophyta</taxon>
        <taxon>Embryophyta</taxon>
        <taxon>Tracheophyta</taxon>
        <taxon>Spermatophyta</taxon>
        <taxon>Magnoliopsida</taxon>
        <taxon>eudicotyledons</taxon>
        <taxon>Gunneridae</taxon>
        <taxon>Pentapetalae</taxon>
        <taxon>rosids</taxon>
        <taxon>malvids</taxon>
        <taxon>Brassicales</taxon>
        <taxon>Brassicaceae</taxon>
        <taxon>Brassiceae</taxon>
        <taxon>Brassica</taxon>
    </lineage>
</organism>
<protein>
    <recommendedName>
        <fullName evidence="4">Shugoshin C-terminal domain-containing protein</fullName>
    </recommendedName>
</protein>
<dbReference type="EMBL" id="QGKV02001507">
    <property type="protein sequence ID" value="KAF3533259.1"/>
    <property type="molecule type" value="Genomic_DNA"/>
</dbReference>
<reference evidence="2 3" key="1">
    <citation type="journal article" date="2020" name="BMC Genomics">
        <title>Intraspecific diversification of the crop wild relative Brassica cretica Lam. using demographic model selection.</title>
        <authorList>
            <person name="Kioukis A."/>
            <person name="Michalopoulou V.A."/>
            <person name="Briers L."/>
            <person name="Pirintsos S."/>
            <person name="Studholme D.J."/>
            <person name="Pavlidis P."/>
            <person name="Sarris P.F."/>
        </authorList>
    </citation>
    <scope>NUCLEOTIDE SEQUENCE [LARGE SCALE GENOMIC DNA]</scope>
    <source>
        <strain evidence="3">cv. PFS-1207/04</strain>
    </source>
</reference>
<name>A0ABQ7BKR8_BRACR</name>
<keyword evidence="3" id="KW-1185">Reference proteome</keyword>
<proteinExistence type="predicted"/>
<evidence type="ECO:0000313" key="3">
    <source>
        <dbReference type="Proteomes" id="UP000266723"/>
    </source>
</evidence>
<feature type="region of interest" description="Disordered" evidence="1">
    <location>
        <begin position="1"/>
        <end position="120"/>
    </location>
</feature>
<feature type="compositionally biased region" description="Basic and acidic residues" evidence="1">
    <location>
        <begin position="33"/>
        <end position="46"/>
    </location>
</feature>
<gene>
    <name evidence="2" type="ORF">DY000_02041805</name>
</gene>
<feature type="compositionally biased region" description="Basic and acidic residues" evidence="1">
    <location>
        <begin position="106"/>
        <end position="120"/>
    </location>
</feature>
<accession>A0ABQ7BKR8</accession>
<evidence type="ECO:0000313" key="2">
    <source>
        <dbReference type="EMBL" id="KAF3533259.1"/>
    </source>
</evidence>
<evidence type="ECO:0000256" key="1">
    <source>
        <dbReference type="SAM" id="MobiDB-lite"/>
    </source>
</evidence>
<comment type="caution">
    <text evidence="2">The sequence shown here is derived from an EMBL/GenBank/DDBJ whole genome shotgun (WGS) entry which is preliminary data.</text>
</comment>
<sequence length="120" mass="14100">MSLRTLGPEQRIKRLLHQKRDKEPNHLCPLLQIEHEQPTSSHKAENDEGESTGQATKRTSKKRRPHTELEKTRHSSPPELLQPRRSKERKNRYGGDHNLQNPKPRSTLEKISKSLYEKRI</sequence>